<proteinExistence type="predicted"/>
<dbReference type="EMBL" id="JXCE01000309">
    <property type="protein sequence ID" value="KPA38151.1"/>
    <property type="molecule type" value="Genomic_DNA"/>
</dbReference>
<evidence type="ECO:0000313" key="1">
    <source>
        <dbReference type="EMBL" id="KPA38151.1"/>
    </source>
</evidence>
<comment type="caution">
    <text evidence="1">The sequence shown here is derived from an EMBL/GenBank/DDBJ whole genome shotgun (WGS) entry which is preliminary data.</text>
</comment>
<protein>
    <submittedName>
        <fullName evidence="1">Uncharacterized protein</fullName>
    </submittedName>
</protein>
<dbReference type="Proteomes" id="UP000037904">
    <property type="component" value="Unassembled WGS sequence"/>
</dbReference>
<sequence length="69" mass="7620">MCVKITDKTDCRTCEKNISTSYAYRPCAKALKDDGAFGDCGIIDEIEATGYAECKECEEKRKKAQEGDA</sequence>
<dbReference type="AlphaFoldDB" id="A0A0N0DCG5"/>
<accession>A0A0N0DCG5</accession>
<gene>
    <name evidence="1" type="ORF">FLAG1_09015</name>
</gene>
<evidence type="ECO:0000313" key="2">
    <source>
        <dbReference type="Proteomes" id="UP000037904"/>
    </source>
</evidence>
<organism evidence="1 2">
    <name type="scientific">Fusarium langsethiae</name>
    <dbReference type="NCBI Taxonomy" id="179993"/>
    <lineage>
        <taxon>Eukaryota</taxon>
        <taxon>Fungi</taxon>
        <taxon>Dikarya</taxon>
        <taxon>Ascomycota</taxon>
        <taxon>Pezizomycotina</taxon>
        <taxon>Sordariomycetes</taxon>
        <taxon>Hypocreomycetidae</taxon>
        <taxon>Hypocreales</taxon>
        <taxon>Nectriaceae</taxon>
        <taxon>Fusarium</taxon>
    </lineage>
</organism>
<reference evidence="1 2" key="1">
    <citation type="submission" date="2015-04" db="EMBL/GenBank/DDBJ databases">
        <title>The draft genome sequence of Fusarium langsethiae, a T-2/HT-2 mycotoxin producer.</title>
        <authorList>
            <person name="Lysoe E."/>
            <person name="Divon H.H."/>
            <person name="Terzi V."/>
            <person name="Orru L."/>
            <person name="Lamontanara A."/>
            <person name="Kolseth A.-K."/>
            <person name="Frandsen R.J."/>
            <person name="Nielsen K."/>
            <person name="Thrane U."/>
        </authorList>
    </citation>
    <scope>NUCLEOTIDE SEQUENCE [LARGE SCALE GENOMIC DNA]</scope>
    <source>
        <strain evidence="1 2">Fl201059</strain>
    </source>
</reference>
<keyword evidence="2" id="KW-1185">Reference proteome</keyword>
<name>A0A0N0DCG5_FUSLA</name>